<proteinExistence type="predicted"/>
<feature type="compositionally biased region" description="Low complexity" evidence="1">
    <location>
        <begin position="37"/>
        <end position="70"/>
    </location>
</feature>
<name>A0A433Q9V3_9FUNG</name>
<feature type="region of interest" description="Disordered" evidence="1">
    <location>
        <begin position="24"/>
        <end position="70"/>
    </location>
</feature>
<sequence>MRSYINPRIGPTLSFSPLNLLPKHKQQTCLTPPPPETLLSSKPPRTSTSSPQSPPTKSFLSSTPCSSRLSSVITPLPSLVCSIPRVNTSGKLGQKRRVS</sequence>
<keyword evidence="3" id="KW-1185">Reference proteome</keyword>
<evidence type="ECO:0000313" key="2">
    <source>
        <dbReference type="EMBL" id="RUS26567.1"/>
    </source>
</evidence>
<dbReference type="Proteomes" id="UP000274822">
    <property type="component" value="Unassembled WGS sequence"/>
</dbReference>
<dbReference type="AlphaFoldDB" id="A0A433Q9V3"/>
<reference evidence="2 3" key="1">
    <citation type="journal article" date="2018" name="New Phytol.">
        <title>Phylogenomics of Endogonaceae and evolution of mycorrhizas within Mucoromycota.</title>
        <authorList>
            <person name="Chang Y."/>
            <person name="Desiro A."/>
            <person name="Na H."/>
            <person name="Sandor L."/>
            <person name="Lipzen A."/>
            <person name="Clum A."/>
            <person name="Barry K."/>
            <person name="Grigoriev I.V."/>
            <person name="Martin F.M."/>
            <person name="Stajich J.E."/>
            <person name="Smith M.E."/>
            <person name="Bonito G."/>
            <person name="Spatafora J.W."/>
        </authorList>
    </citation>
    <scope>NUCLEOTIDE SEQUENCE [LARGE SCALE GENOMIC DNA]</scope>
    <source>
        <strain evidence="2 3">AD002</strain>
    </source>
</reference>
<evidence type="ECO:0000256" key="1">
    <source>
        <dbReference type="SAM" id="MobiDB-lite"/>
    </source>
</evidence>
<comment type="caution">
    <text evidence="2">The sequence shown here is derived from an EMBL/GenBank/DDBJ whole genome shotgun (WGS) entry which is preliminary data.</text>
</comment>
<dbReference type="EMBL" id="RBNJ01010158">
    <property type="protein sequence ID" value="RUS26567.1"/>
    <property type="molecule type" value="Genomic_DNA"/>
</dbReference>
<accession>A0A433Q9V3</accession>
<feature type="non-terminal residue" evidence="2">
    <location>
        <position position="99"/>
    </location>
</feature>
<protein>
    <submittedName>
        <fullName evidence="2">Uncharacterized protein</fullName>
    </submittedName>
</protein>
<evidence type="ECO:0000313" key="3">
    <source>
        <dbReference type="Proteomes" id="UP000274822"/>
    </source>
</evidence>
<organism evidence="2 3">
    <name type="scientific">Jimgerdemannia flammicorona</name>
    <dbReference type="NCBI Taxonomy" id="994334"/>
    <lineage>
        <taxon>Eukaryota</taxon>
        <taxon>Fungi</taxon>
        <taxon>Fungi incertae sedis</taxon>
        <taxon>Mucoromycota</taxon>
        <taxon>Mucoromycotina</taxon>
        <taxon>Endogonomycetes</taxon>
        <taxon>Endogonales</taxon>
        <taxon>Endogonaceae</taxon>
        <taxon>Jimgerdemannia</taxon>
    </lineage>
</organism>
<gene>
    <name evidence="2" type="ORF">BC938DRAFT_470599</name>
</gene>